<dbReference type="PANTHER" id="PTHR44196">
    <property type="entry name" value="DEHYDROGENASE/REDUCTASE SDR FAMILY MEMBER 7B"/>
    <property type="match status" value="1"/>
</dbReference>
<comment type="similarity">
    <text evidence="1">Belongs to the short-chain dehydrogenases/reductases (SDR) family.</text>
</comment>
<dbReference type="SUPFAM" id="SSF51735">
    <property type="entry name" value="NAD(P)-binding Rossmann-fold domains"/>
    <property type="match status" value="1"/>
</dbReference>
<accession>A0A2U1F8S7</accession>
<sequence length="243" mass="24388">MRPDGAPALVTGASSGIGEAIARRLAGRARPLVLTGRDRTRLDVVAAATGGRAVVADLTDPAGRAAVTDAVGVEVGLVVHAAGAGVAAPLDGTSAADVDTVLATDLAAPVQLTRALWPALRAARGHVVVVSSIAALGVADEAAYSAAKAGLRAFADALRLEDGAVGVTTVLPGAVDTPFLARRGYARAVPRPVPPGRVAEATLRAVERGRAEVFVPRWLRAASVVHGIAPGAFTALSRRFGGA</sequence>
<dbReference type="OrthoDB" id="5178125at2"/>
<reference evidence="4 5" key="1">
    <citation type="submission" date="2018-04" db="EMBL/GenBank/DDBJ databases">
        <title>Genomic Encyclopedia of Type Strains, Phase IV (KMG-IV): sequencing the most valuable type-strain genomes for metagenomic binning, comparative biology and taxonomic classification.</title>
        <authorList>
            <person name="Goeker M."/>
        </authorList>
    </citation>
    <scope>NUCLEOTIDE SEQUENCE [LARGE SCALE GENOMIC DNA]</scope>
    <source>
        <strain evidence="4 5">DSM 45771</strain>
    </source>
</reference>
<dbReference type="InterPro" id="IPR057326">
    <property type="entry name" value="KR_dom"/>
</dbReference>
<dbReference type="PANTHER" id="PTHR44196:SF1">
    <property type="entry name" value="DEHYDROGENASE_REDUCTASE SDR FAMILY MEMBER 7B"/>
    <property type="match status" value="1"/>
</dbReference>
<dbReference type="Proteomes" id="UP000245639">
    <property type="component" value="Unassembled WGS sequence"/>
</dbReference>
<proteinExistence type="inferred from homology"/>
<evidence type="ECO:0000256" key="1">
    <source>
        <dbReference type="ARBA" id="ARBA00006484"/>
    </source>
</evidence>
<dbReference type="AlphaFoldDB" id="A0A2U1F8S7"/>
<dbReference type="PROSITE" id="PS00061">
    <property type="entry name" value="ADH_SHORT"/>
    <property type="match status" value="1"/>
</dbReference>
<dbReference type="RefSeq" id="WP_116709282.1">
    <property type="nucleotide sequence ID" value="NZ_QEKW01000008.1"/>
</dbReference>
<evidence type="ECO:0000259" key="3">
    <source>
        <dbReference type="SMART" id="SM00822"/>
    </source>
</evidence>
<comment type="caution">
    <text evidence="4">The sequence shown here is derived from an EMBL/GenBank/DDBJ whole genome shotgun (WGS) entry which is preliminary data.</text>
</comment>
<evidence type="ECO:0000313" key="5">
    <source>
        <dbReference type="Proteomes" id="UP000245639"/>
    </source>
</evidence>
<evidence type="ECO:0000313" key="4">
    <source>
        <dbReference type="EMBL" id="PVZ08595.1"/>
    </source>
</evidence>
<dbReference type="PRINTS" id="PR00081">
    <property type="entry name" value="GDHRDH"/>
</dbReference>
<keyword evidence="2" id="KW-0560">Oxidoreductase</keyword>
<dbReference type="GO" id="GO:0016020">
    <property type="term" value="C:membrane"/>
    <property type="evidence" value="ECO:0007669"/>
    <property type="project" value="TreeGrafter"/>
</dbReference>
<dbReference type="Gene3D" id="3.40.50.720">
    <property type="entry name" value="NAD(P)-binding Rossmann-like Domain"/>
    <property type="match status" value="1"/>
</dbReference>
<dbReference type="InterPro" id="IPR002347">
    <property type="entry name" value="SDR_fam"/>
</dbReference>
<dbReference type="InterPro" id="IPR036291">
    <property type="entry name" value="NAD(P)-bd_dom_sf"/>
</dbReference>
<protein>
    <recommendedName>
        <fullName evidence="3">Ketoreductase domain-containing protein</fullName>
    </recommendedName>
</protein>
<dbReference type="EMBL" id="QEKW01000008">
    <property type="protein sequence ID" value="PVZ08595.1"/>
    <property type="molecule type" value="Genomic_DNA"/>
</dbReference>
<organism evidence="4 5">
    <name type="scientific">Actinomycetospora cinnamomea</name>
    <dbReference type="NCBI Taxonomy" id="663609"/>
    <lineage>
        <taxon>Bacteria</taxon>
        <taxon>Bacillati</taxon>
        <taxon>Actinomycetota</taxon>
        <taxon>Actinomycetes</taxon>
        <taxon>Pseudonocardiales</taxon>
        <taxon>Pseudonocardiaceae</taxon>
        <taxon>Actinomycetospora</taxon>
    </lineage>
</organism>
<keyword evidence="5" id="KW-1185">Reference proteome</keyword>
<evidence type="ECO:0000256" key="2">
    <source>
        <dbReference type="ARBA" id="ARBA00023002"/>
    </source>
</evidence>
<gene>
    <name evidence="4" type="ORF">C8D89_108192</name>
</gene>
<dbReference type="Pfam" id="PF00106">
    <property type="entry name" value="adh_short"/>
    <property type="match status" value="1"/>
</dbReference>
<dbReference type="GO" id="GO:0016491">
    <property type="term" value="F:oxidoreductase activity"/>
    <property type="evidence" value="ECO:0007669"/>
    <property type="project" value="UniProtKB-KW"/>
</dbReference>
<dbReference type="SMART" id="SM00822">
    <property type="entry name" value="PKS_KR"/>
    <property type="match status" value="1"/>
</dbReference>
<feature type="domain" description="Ketoreductase" evidence="3">
    <location>
        <begin position="6"/>
        <end position="178"/>
    </location>
</feature>
<name>A0A2U1F8S7_9PSEU</name>
<dbReference type="InterPro" id="IPR020904">
    <property type="entry name" value="Sc_DH/Rdtase_CS"/>
</dbReference>